<keyword evidence="7" id="KW-0249">Electron transport</keyword>
<dbReference type="EMBL" id="NCKU01012141">
    <property type="protein sequence ID" value="RWS00183.1"/>
    <property type="molecule type" value="Genomic_DNA"/>
</dbReference>
<evidence type="ECO:0000256" key="7">
    <source>
        <dbReference type="ARBA" id="ARBA00022982"/>
    </source>
</evidence>
<dbReference type="GO" id="GO:0045271">
    <property type="term" value="C:respiratory chain complex I"/>
    <property type="evidence" value="ECO:0007669"/>
    <property type="project" value="UniProtKB-ARBA"/>
</dbReference>
<comment type="similarity">
    <text evidence="2">Belongs to the complex I NDUFB10 subunit family.</text>
</comment>
<evidence type="ECO:0000313" key="10">
    <source>
        <dbReference type="EMBL" id="RWS00183.1"/>
    </source>
</evidence>
<protein>
    <recommendedName>
        <fullName evidence="3">NADH dehydrogenase [ubiquinone] 1 beta subcomplex subunit 10</fullName>
    </recommendedName>
</protein>
<keyword evidence="8" id="KW-0496">Mitochondrion</keyword>
<keyword evidence="4" id="KW-0813">Transport</keyword>
<evidence type="ECO:0000256" key="9">
    <source>
        <dbReference type="ARBA" id="ARBA00023136"/>
    </source>
</evidence>
<dbReference type="PANTHER" id="PTHR13094:SF1">
    <property type="entry name" value="NADH DEHYDROGENASE [UBIQUINONE] 1 BETA SUBCOMPLEX SUBUNIT 10"/>
    <property type="match status" value="1"/>
</dbReference>
<dbReference type="STRING" id="1965070.A0A3S3NR29"/>
<evidence type="ECO:0000256" key="4">
    <source>
        <dbReference type="ARBA" id="ARBA00022448"/>
    </source>
</evidence>
<comment type="subcellular location">
    <subcellularLocation>
        <location evidence="1">Mitochondrion inner membrane</location>
        <topology evidence="1">Peripheral membrane protein</topology>
        <orientation evidence="1">Matrix side</orientation>
    </subcellularLocation>
</comment>
<comment type="caution">
    <text evidence="10">The sequence shown here is derived from an EMBL/GenBank/DDBJ whole genome shotgun (WGS) entry which is preliminary data.</text>
</comment>
<reference evidence="10 11" key="1">
    <citation type="journal article" date="2018" name="Gigascience">
        <title>Genomes of trombidid mites reveal novel predicted allergens and laterally-transferred genes associated with secondary metabolism.</title>
        <authorList>
            <person name="Dong X."/>
            <person name="Chaisiri K."/>
            <person name="Xia D."/>
            <person name="Armstrong S.D."/>
            <person name="Fang Y."/>
            <person name="Donnelly M.J."/>
            <person name="Kadowaki T."/>
            <person name="McGarry J.W."/>
            <person name="Darby A.C."/>
            <person name="Makepeace B.L."/>
        </authorList>
    </citation>
    <scope>NUCLEOTIDE SEQUENCE [LARGE SCALE GENOMIC DNA]</scope>
    <source>
        <strain evidence="10">UoL-WK</strain>
    </source>
</reference>
<evidence type="ECO:0000256" key="5">
    <source>
        <dbReference type="ARBA" id="ARBA00022660"/>
    </source>
</evidence>
<evidence type="ECO:0000256" key="8">
    <source>
        <dbReference type="ARBA" id="ARBA00023128"/>
    </source>
</evidence>
<dbReference type="InterPro" id="IPR019377">
    <property type="entry name" value="NADH_UbQ_OxRdtase_su10"/>
</dbReference>
<evidence type="ECO:0000313" key="11">
    <source>
        <dbReference type="Proteomes" id="UP000285301"/>
    </source>
</evidence>
<keyword evidence="6" id="KW-0999">Mitochondrion inner membrane</keyword>
<evidence type="ECO:0000256" key="3">
    <source>
        <dbReference type="ARBA" id="ARBA00014109"/>
    </source>
</evidence>
<accession>A0A3S3NR29</accession>
<dbReference type="Pfam" id="PF10249">
    <property type="entry name" value="NDUFB10"/>
    <property type="match status" value="1"/>
</dbReference>
<dbReference type="InterPro" id="IPR039993">
    <property type="entry name" value="NDUFB10"/>
</dbReference>
<evidence type="ECO:0000256" key="1">
    <source>
        <dbReference type="ARBA" id="ARBA00004443"/>
    </source>
</evidence>
<name>A0A3S3NR29_9ACAR</name>
<organism evidence="10 11">
    <name type="scientific">Dinothrombium tinctorium</name>
    <dbReference type="NCBI Taxonomy" id="1965070"/>
    <lineage>
        <taxon>Eukaryota</taxon>
        <taxon>Metazoa</taxon>
        <taxon>Ecdysozoa</taxon>
        <taxon>Arthropoda</taxon>
        <taxon>Chelicerata</taxon>
        <taxon>Arachnida</taxon>
        <taxon>Acari</taxon>
        <taxon>Acariformes</taxon>
        <taxon>Trombidiformes</taxon>
        <taxon>Prostigmata</taxon>
        <taxon>Anystina</taxon>
        <taxon>Parasitengona</taxon>
        <taxon>Trombidioidea</taxon>
        <taxon>Trombidiidae</taxon>
        <taxon>Dinothrombium</taxon>
    </lineage>
</organism>
<evidence type="ECO:0000256" key="2">
    <source>
        <dbReference type="ARBA" id="ARBA00008317"/>
    </source>
</evidence>
<evidence type="ECO:0000256" key="6">
    <source>
        <dbReference type="ARBA" id="ARBA00022792"/>
    </source>
</evidence>
<dbReference type="AlphaFoldDB" id="A0A3S3NR29"/>
<sequence>MDENNHSQNESIEPYREEFFGPPLESRMQTQMIKFVSKLVALFDVPATWFREKIVEPNRKKDFVYYHQKFRRVPTIDECYTDDMACIWEANEQFNRDRKVDANILRILRTRYMECLFYHGLTQGEKCEPLRKDYKEAELNWFIKYGDLGPVCSVIDAYMKQKHRMILERRKQNQQNEKKNNE</sequence>
<dbReference type="OrthoDB" id="6017729at2759"/>
<dbReference type="GO" id="GO:0005743">
    <property type="term" value="C:mitochondrial inner membrane"/>
    <property type="evidence" value="ECO:0007669"/>
    <property type="project" value="UniProtKB-SubCell"/>
</dbReference>
<dbReference type="PANTHER" id="PTHR13094">
    <property type="entry name" value="NADH-UBIQUINONE OXIDOREDUCTASE PDSW SUBUNIT"/>
    <property type="match status" value="1"/>
</dbReference>
<keyword evidence="11" id="KW-1185">Reference proteome</keyword>
<dbReference type="Proteomes" id="UP000285301">
    <property type="component" value="Unassembled WGS sequence"/>
</dbReference>
<keyword evidence="5" id="KW-0679">Respiratory chain</keyword>
<gene>
    <name evidence="10" type="ORF">B4U79_03934</name>
</gene>
<keyword evidence="9" id="KW-0472">Membrane</keyword>
<proteinExistence type="inferred from homology"/>